<reference evidence="1 2" key="1">
    <citation type="submission" date="2018-02" db="EMBL/GenBank/DDBJ databases">
        <authorList>
            <person name="Machado R.A."/>
        </authorList>
    </citation>
    <scope>NUCLEOTIDE SEQUENCE [LARGE SCALE GENOMIC DNA]</scope>
    <source>
        <strain evidence="1 2">DSM 23271</strain>
    </source>
</reference>
<evidence type="ECO:0000313" key="2">
    <source>
        <dbReference type="Proteomes" id="UP000547931"/>
    </source>
</evidence>
<keyword evidence="2" id="KW-1185">Reference proteome</keyword>
<organism evidence="1 2">
    <name type="scientific">Photorhabdus stackebrandtii</name>
    <dbReference type="NCBI Taxonomy" id="1123042"/>
    <lineage>
        <taxon>Bacteria</taxon>
        <taxon>Pseudomonadati</taxon>
        <taxon>Pseudomonadota</taxon>
        <taxon>Gammaproteobacteria</taxon>
        <taxon>Enterobacterales</taxon>
        <taxon>Morganellaceae</taxon>
        <taxon>Photorhabdus</taxon>
    </lineage>
</organism>
<accession>A0A7X5TK16</accession>
<proteinExistence type="predicted"/>
<comment type="caution">
    <text evidence="1">The sequence shown here is derived from an EMBL/GenBank/DDBJ whole genome shotgun (WGS) entry which is preliminary data.</text>
</comment>
<sequence length="536" mass="59827">MTEHTISPRAGVACMTCNNPDPCIYKISVTFGQHTQVWPEKPAIKMDLIDHGKGQKGTIHIEDKCHNAPKHHAVLTGGQKEATIAFNTPQAVTLFYKDKSEDTEIENGLQSVWSYLSNLANPTDMYSDPRYYQLIAQGCISAQKYATMAVYPSVSFMVSVGFSFDFSHGQRSMKERRDEQAKARNTMENVKPKNGNKLRAGWTVNTDEFYISRETALHVEYALTVQDIDYSAKFAEVNKVRKTRQSLDAIKRVEKLLGYTKKYLVPAPDSNGKGTRNYLLFDLNITPINIGLAYAYDRTTSVDDSSHFLGFSAAPFMGMSAKLDLIQLGAAYCKIDSIVAKFREALARRNAKDENYLELECCIILTCNLSFQLGAAYKQKQWTFDAGDKNDLKLGLAGKINAAFKTHIMIMEIAMSAGGVIKTAAGFKLDQHDGGIDLAGYHDGIVAEIEVAADMKADRQKKSMVKIKKKWKWIIADPLKVSESPLRINLIGEKRPVVQPEIVPGAETASWEMNYDPNSKPKLDKIPFINAGFPRM</sequence>
<dbReference type="AlphaFoldDB" id="A0A7X5TK16"/>
<dbReference type="Proteomes" id="UP000547931">
    <property type="component" value="Unassembled WGS sequence"/>
</dbReference>
<dbReference type="RefSeq" id="WP_166285358.1">
    <property type="nucleotide sequence ID" value="NZ_CAWPIE010000001.1"/>
</dbReference>
<protein>
    <submittedName>
        <fullName evidence="1">Uncharacterized protein</fullName>
    </submittedName>
</protein>
<dbReference type="EMBL" id="PUJV01000001">
    <property type="protein sequence ID" value="NHB95178.1"/>
    <property type="molecule type" value="Genomic_DNA"/>
</dbReference>
<name>A0A7X5TK16_9GAMM</name>
<gene>
    <name evidence="1" type="ORF">C5470_01615</name>
</gene>
<evidence type="ECO:0000313" key="1">
    <source>
        <dbReference type="EMBL" id="NHB95178.1"/>
    </source>
</evidence>